<dbReference type="OrthoDB" id="1926608at2759"/>
<dbReference type="GO" id="GO:0002144">
    <property type="term" value="C:cytosolic tRNA wobble base thiouridylase complex"/>
    <property type="evidence" value="ECO:0007669"/>
    <property type="project" value="TreeGrafter"/>
</dbReference>
<keyword evidence="3" id="KW-1185">Reference proteome</keyword>
<dbReference type="Proteomes" id="UP000593579">
    <property type="component" value="Unassembled WGS sequence"/>
</dbReference>
<dbReference type="Gene3D" id="3.40.50.620">
    <property type="entry name" value="HUPs"/>
    <property type="match status" value="1"/>
</dbReference>
<proteinExistence type="predicted"/>
<evidence type="ECO:0000313" key="3">
    <source>
        <dbReference type="Proteomes" id="UP000593579"/>
    </source>
</evidence>
<dbReference type="GO" id="GO:0005739">
    <property type="term" value="C:mitochondrion"/>
    <property type="evidence" value="ECO:0007669"/>
    <property type="project" value="TreeGrafter"/>
</dbReference>
<accession>A0A7J9C3T0</accession>
<evidence type="ECO:0000256" key="1">
    <source>
        <dbReference type="ARBA" id="ARBA00022679"/>
    </source>
</evidence>
<dbReference type="PANTHER" id="PTHR11807:SF12">
    <property type="entry name" value="CYTOPLASMIC TRNA 2-THIOLATION PROTEIN 1"/>
    <property type="match status" value="1"/>
</dbReference>
<gene>
    <name evidence="2" type="ORF">Gogos_015896</name>
</gene>
<reference evidence="2 3" key="1">
    <citation type="journal article" date="2019" name="Genome Biol. Evol.">
        <title>Insights into the evolution of the New World diploid cottons (Gossypium, subgenus Houzingenia) based on genome sequencing.</title>
        <authorList>
            <person name="Grover C.E."/>
            <person name="Arick M.A. 2nd"/>
            <person name="Thrash A."/>
            <person name="Conover J.L."/>
            <person name="Sanders W.S."/>
            <person name="Peterson D.G."/>
            <person name="Frelichowski J.E."/>
            <person name="Scheffler J.A."/>
            <person name="Scheffler B.E."/>
            <person name="Wendel J.F."/>
        </authorList>
    </citation>
    <scope>NUCLEOTIDE SEQUENCE [LARGE SCALE GENOMIC DNA]</scope>
    <source>
        <strain evidence="2">5</strain>
        <tissue evidence="2">Leaf</tissue>
    </source>
</reference>
<organism evidence="2 3">
    <name type="scientific">Gossypium gossypioides</name>
    <name type="common">Mexican cotton</name>
    <name type="synonym">Selera gossypioides</name>
    <dbReference type="NCBI Taxonomy" id="34282"/>
    <lineage>
        <taxon>Eukaryota</taxon>
        <taxon>Viridiplantae</taxon>
        <taxon>Streptophyta</taxon>
        <taxon>Embryophyta</taxon>
        <taxon>Tracheophyta</taxon>
        <taxon>Spermatophyta</taxon>
        <taxon>Magnoliopsida</taxon>
        <taxon>eudicotyledons</taxon>
        <taxon>Gunneridae</taxon>
        <taxon>Pentapetalae</taxon>
        <taxon>rosids</taxon>
        <taxon>malvids</taxon>
        <taxon>Malvales</taxon>
        <taxon>Malvaceae</taxon>
        <taxon>Malvoideae</taxon>
        <taxon>Gossypium</taxon>
    </lineage>
</organism>
<dbReference type="InterPro" id="IPR014729">
    <property type="entry name" value="Rossmann-like_a/b/a_fold"/>
</dbReference>
<dbReference type="PANTHER" id="PTHR11807">
    <property type="entry name" value="ATPASES OF THE PP SUPERFAMILY-RELATED"/>
    <property type="match status" value="1"/>
</dbReference>
<keyword evidence="1" id="KW-0808">Transferase</keyword>
<dbReference type="GO" id="GO:0002143">
    <property type="term" value="P:tRNA wobble position uridine thiolation"/>
    <property type="evidence" value="ECO:0007669"/>
    <property type="project" value="TreeGrafter"/>
</dbReference>
<feature type="non-terminal residue" evidence="2">
    <location>
        <position position="43"/>
    </location>
</feature>
<dbReference type="GO" id="GO:0016740">
    <property type="term" value="F:transferase activity"/>
    <property type="evidence" value="ECO:0007669"/>
    <property type="project" value="UniProtKB-KW"/>
</dbReference>
<comment type="caution">
    <text evidence="2">The sequence shown here is derived from an EMBL/GenBank/DDBJ whole genome shotgun (WGS) entry which is preliminary data.</text>
</comment>
<name>A0A7J9C3T0_GOSGO</name>
<dbReference type="AlphaFoldDB" id="A0A7J9C3T0"/>
<dbReference type="EMBL" id="JABEZY010000007">
    <property type="protein sequence ID" value="MBA0742885.1"/>
    <property type="molecule type" value="Genomic_DNA"/>
</dbReference>
<sequence length="43" mass="4904">MQWLKICRECFYAVIEEEIHQVILENQLLEPGERIATGASGGK</sequence>
<evidence type="ECO:0000313" key="2">
    <source>
        <dbReference type="EMBL" id="MBA0742885.1"/>
    </source>
</evidence>
<protein>
    <submittedName>
        <fullName evidence="2">Uncharacterized protein</fullName>
    </submittedName>
</protein>
<dbReference type="GO" id="GO:0000049">
    <property type="term" value="F:tRNA binding"/>
    <property type="evidence" value="ECO:0007669"/>
    <property type="project" value="TreeGrafter"/>
</dbReference>